<organism evidence="1 2">
    <name type="scientific">Candidatus Desulfosporosinus infrequens</name>
    <dbReference type="NCBI Taxonomy" id="2043169"/>
    <lineage>
        <taxon>Bacteria</taxon>
        <taxon>Bacillati</taxon>
        <taxon>Bacillota</taxon>
        <taxon>Clostridia</taxon>
        <taxon>Eubacteriales</taxon>
        <taxon>Desulfitobacteriaceae</taxon>
        <taxon>Desulfosporosinus</taxon>
    </lineage>
</organism>
<proteinExistence type="predicted"/>
<dbReference type="Gene3D" id="3.30.70.2200">
    <property type="match status" value="1"/>
</dbReference>
<protein>
    <recommendedName>
        <fullName evidence="3">tRNA(Ile2) 2-agmatinylcytidine synthetase</fullName>
    </recommendedName>
</protein>
<dbReference type="PANTHER" id="PTHR40705">
    <property type="entry name" value="TRNA(ILE2) 2-AGMATINYLCYTIDINE SYNTHETASE TIAS"/>
    <property type="match status" value="1"/>
</dbReference>
<name>A0A2U3L1F6_9FIRM</name>
<gene>
    <name evidence="1" type="ORF">SBF1_3350004</name>
</gene>
<dbReference type="PANTHER" id="PTHR40705:SF2">
    <property type="entry name" value="DUF1743 DOMAIN-CONTAINING PROTEIN"/>
    <property type="match status" value="1"/>
</dbReference>
<accession>A0A2U3L1F6</accession>
<evidence type="ECO:0000313" key="1">
    <source>
        <dbReference type="EMBL" id="SPF45599.1"/>
    </source>
</evidence>
<reference evidence="2" key="1">
    <citation type="submission" date="2018-02" db="EMBL/GenBank/DDBJ databases">
        <authorList>
            <person name="Hausmann B."/>
        </authorList>
    </citation>
    <scope>NUCLEOTIDE SEQUENCE [LARGE SCALE GENOMIC DNA]</scope>
    <source>
        <strain evidence="2">Peat soil MAG SbF1</strain>
    </source>
</reference>
<sequence>MKIYVAIDDTDNINEGATGDSANQIIKLIEKNHWGSCQGLTRHQLLLHPDIPYTSHNSSMCFIADIEAGYLELLIEEASGFLERESAPGSDPGLCVAVEEQVKNLASLIHFGYETKNRVITKEEAYELAGKLGVHLSEHGGTGLGVIGALAGVGLRMTNNDGRFQGKLKLKMPGAIISVAEIISSSPTESVQSLTGHVLGENEEVRLGEKLKTVLLNGKRTFLVYRQEGRSEWETCTNAQLKDY</sequence>
<dbReference type="Proteomes" id="UP000238916">
    <property type="component" value="Unassembled WGS sequence"/>
</dbReference>
<dbReference type="AlphaFoldDB" id="A0A2U3L1F6"/>
<evidence type="ECO:0008006" key="3">
    <source>
        <dbReference type="Google" id="ProtNLM"/>
    </source>
</evidence>
<dbReference type="OrthoDB" id="270233at2"/>
<dbReference type="EMBL" id="OMOF01000263">
    <property type="protein sequence ID" value="SPF45599.1"/>
    <property type="molecule type" value="Genomic_DNA"/>
</dbReference>
<evidence type="ECO:0000313" key="2">
    <source>
        <dbReference type="Proteomes" id="UP000238916"/>
    </source>
</evidence>